<gene>
    <name evidence="2" type="ORF">SDC9_08503</name>
</gene>
<dbReference type="InterPro" id="IPR036504">
    <property type="entry name" value="CGI121/TPRKB_sf"/>
</dbReference>
<comment type="caution">
    <text evidence="2">The sequence shown here is derived from an EMBL/GenBank/DDBJ whole genome shotgun (WGS) entry which is preliminary data.</text>
</comment>
<comment type="similarity">
    <text evidence="1">Belongs to the CGI121/TPRKB family.</text>
</comment>
<name>A0A644T7H3_9ZZZZ</name>
<protein>
    <submittedName>
        <fullName evidence="2">Uncharacterized protein</fullName>
    </submittedName>
</protein>
<dbReference type="SUPFAM" id="SSF143870">
    <property type="entry name" value="PF0523-like"/>
    <property type="match status" value="1"/>
</dbReference>
<dbReference type="NCBIfam" id="NF011465">
    <property type="entry name" value="PRK14886.1-1"/>
    <property type="match status" value="1"/>
</dbReference>
<organism evidence="2">
    <name type="scientific">bioreactor metagenome</name>
    <dbReference type="NCBI Taxonomy" id="1076179"/>
    <lineage>
        <taxon>unclassified sequences</taxon>
        <taxon>metagenomes</taxon>
        <taxon>ecological metagenomes</taxon>
    </lineage>
</organism>
<dbReference type="Gene3D" id="3.30.2380.10">
    <property type="entry name" value="CGI121/TPRKB"/>
    <property type="match status" value="1"/>
</dbReference>
<evidence type="ECO:0000313" key="2">
    <source>
        <dbReference type="EMBL" id="MPL62883.1"/>
    </source>
</evidence>
<evidence type="ECO:0000256" key="1">
    <source>
        <dbReference type="ARBA" id="ARBA00005546"/>
    </source>
</evidence>
<dbReference type="Pfam" id="PF08617">
    <property type="entry name" value="CGI-121"/>
    <property type="match status" value="1"/>
</dbReference>
<sequence length="180" mass="20031">MENIDDLDLFKNLGIEESIEIVGFKGKIDDISTILKKVDSIKDNCCNNCIIQLMDANAIAGKKHLLHGVIHAILSFKRGTNLANDLGIEVVLRTSAQRQISKALNVLGLKEKEMDIAIVLINCPDYFIEGLSEIFIRDDNVLKPKTPILKDIYNISDEELAIMNIGDILIDRTSALIVEL</sequence>
<dbReference type="AlphaFoldDB" id="A0A644T7H3"/>
<proteinExistence type="inferred from homology"/>
<accession>A0A644T7H3</accession>
<dbReference type="EMBL" id="VSSQ01000019">
    <property type="protein sequence ID" value="MPL62883.1"/>
    <property type="molecule type" value="Genomic_DNA"/>
</dbReference>
<dbReference type="InterPro" id="IPR013926">
    <property type="entry name" value="CGI121/TPRKB"/>
</dbReference>
<reference evidence="2" key="1">
    <citation type="submission" date="2019-08" db="EMBL/GenBank/DDBJ databases">
        <authorList>
            <person name="Kucharzyk K."/>
            <person name="Murdoch R.W."/>
            <person name="Higgins S."/>
            <person name="Loffler F."/>
        </authorList>
    </citation>
    <scope>NUCLEOTIDE SEQUENCE</scope>
</reference>